<feature type="region of interest" description="Disordered" evidence="1">
    <location>
        <begin position="192"/>
        <end position="216"/>
    </location>
</feature>
<proteinExistence type="predicted"/>
<feature type="compositionally biased region" description="Low complexity" evidence="1">
    <location>
        <begin position="198"/>
        <end position="216"/>
    </location>
</feature>
<dbReference type="AlphaFoldDB" id="A0A401G8N6"/>
<feature type="chain" id="PRO_5019550336" evidence="3">
    <location>
        <begin position="25"/>
        <end position="579"/>
    </location>
</feature>
<reference evidence="4 5" key="1">
    <citation type="journal article" date="2018" name="Sci. Rep.">
        <title>Genome sequence of the cauliflower mushroom Sparassis crispa (Hanabiratake) and its association with beneficial usage.</title>
        <authorList>
            <person name="Kiyama R."/>
            <person name="Furutani Y."/>
            <person name="Kawaguchi K."/>
            <person name="Nakanishi T."/>
        </authorList>
    </citation>
    <scope>NUCLEOTIDE SEQUENCE [LARGE SCALE GENOMIC DNA]</scope>
</reference>
<evidence type="ECO:0000256" key="2">
    <source>
        <dbReference type="SAM" id="Phobius"/>
    </source>
</evidence>
<sequence>MRAPRLHLHLAFFGALLRLRAASAVLVNVTVDDTFGDPLTGAQFEYGPEDAWSAGQNCSDCLAHPDAYDAFLGSWHDGTFLPTSLGGTGVPLTASVEFNGSALYVFCIVPQSAMDFDGNTLVSFLIDDEPLGKFVNYPPSMSDAFDYSVPVYANDSIVPGLHTFTLVNGYADASTQSLALLDYIVYTRDDGTNDTKDSASQTSSSPSAPSTSGPTISASIFSSPTAHTSTSTLSPHTRVVAILVSTIGGAFFIALLAALVLFLRRRHAYAVCARDDADRAPPPPPIDEDPALSGWAVGTWARDSSVASVHSQRAWPWQRFFGGRTAAESAGTGSGSGRGEHEVELPAARGTTEGGSFILPLRRTAAYSSPAVSASLMLSVQPSMYPVQSTPGAGPSKPKPRPRSLDARPPQLERILRHSPLRLHIPTAGGSIFIESELLSPQSEAVICARAHPPEGMAHTDNSNNAVHSPGDVARSPLGTVHSLVDTVQSPQTVYLPARADSVKTILSLAGARQKPPQPAVPPLPPLLEGWVGGINMEAAVVRRRERVREDRETTEKMRCRRMARFFTIGAECHKGGAT</sequence>
<dbReference type="STRING" id="139825.A0A401G8N6"/>
<dbReference type="Proteomes" id="UP000287166">
    <property type="component" value="Unassembled WGS sequence"/>
</dbReference>
<evidence type="ECO:0000313" key="5">
    <source>
        <dbReference type="Proteomes" id="UP000287166"/>
    </source>
</evidence>
<accession>A0A401G8N6</accession>
<dbReference type="InParanoid" id="A0A401G8N6"/>
<evidence type="ECO:0000256" key="3">
    <source>
        <dbReference type="SAM" id="SignalP"/>
    </source>
</evidence>
<evidence type="ECO:0000313" key="4">
    <source>
        <dbReference type="EMBL" id="GBE78509.1"/>
    </source>
</evidence>
<keyword evidence="3" id="KW-0732">Signal</keyword>
<keyword evidence="5" id="KW-1185">Reference proteome</keyword>
<protein>
    <submittedName>
        <fullName evidence="4">Uncharacterized protein</fullName>
    </submittedName>
</protein>
<gene>
    <name evidence="4" type="ORF">SCP_0113980</name>
</gene>
<dbReference type="EMBL" id="BFAD01000001">
    <property type="protein sequence ID" value="GBE78509.1"/>
    <property type="molecule type" value="Genomic_DNA"/>
</dbReference>
<comment type="caution">
    <text evidence="4">The sequence shown here is derived from an EMBL/GenBank/DDBJ whole genome shotgun (WGS) entry which is preliminary data.</text>
</comment>
<keyword evidence="2" id="KW-0472">Membrane</keyword>
<dbReference type="RefSeq" id="XP_027609422.1">
    <property type="nucleotide sequence ID" value="XM_027753621.1"/>
</dbReference>
<feature type="signal peptide" evidence="3">
    <location>
        <begin position="1"/>
        <end position="24"/>
    </location>
</feature>
<keyword evidence="2" id="KW-1133">Transmembrane helix</keyword>
<feature type="transmembrane region" description="Helical" evidence="2">
    <location>
        <begin position="239"/>
        <end position="263"/>
    </location>
</feature>
<organism evidence="4 5">
    <name type="scientific">Sparassis crispa</name>
    <dbReference type="NCBI Taxonomy" id="139825"/>
    <lineage>
        <taxon>Eukaryota</taxon>
        <taxon>Fungi</taxon>
        <taxon>Dikarya</taxon>
        <taxon>Basidiomycota</taxon>
        <taxon>Agaricomycotina</taxon>
        <taxon>Agaricomycetes</taxon>
        <taxon>Polyporales</taxon>
        <taxon>Sparassidaceae</taxon>
        <taxon>Sparassis</taxon>
    </lineage>
</organism>
<dbReference type="GeneID" id="38775426"/>
<name>A0A401G8N6_9APHY</name>
<keyword evidence="2" id="KW-0812">Transmembrane</keyword>
<dbReference type="OrthoDB" id="3245657at2759"/>
<feature type="region of interest" description="Disordered" evidence="1">
    <location>
        <begin position="386"/>
        <end position="409"/>
    </location>
</feature>
<feature type="region of interest" description="Disordered" evidence="1">
    <location>
        <begin position="326"/>
        <end position="349"/>
    </location>
</feature>
<evidence type="ECO:0000256" key="1">
    <source>
        <dbReference type="SAM" id="MobiDB-lite"/>
    </source>
</evidence>